<dbReference type="GO" id="GO:0046983">
    <property type="term" value="F:protein dimerization activity"/>
    <property type="evidence" value="ECO:0007669"/>
    <property type="project" value="InterPro"/>
</dbReference>
<sequence length="1005" mass="116519">MKKKARAKEEYHKATSEPVYDEYVGCGDEIEPDLITGIRASLEHQYIYEETIRHRQPNSQWEHGGGSGPMPQRIQRSASMRQPTAPPQLSRIGSMRQSGIRGFMRGLGRRSALDIIDIDPQAYPSQITKQTRIDDAYTKEKKRDIGKAIAKWFNFHKIPANTAQGPYYQSMISSIQKSGTGIQPPTPKEIHGMYLDEEVAELKDWIKSFKRQWDEYGVTLMCDSWIGSTRMSIINFFIYCNRRVVFHKSVNVSEKIQDANYIENIMDTVVEEIGSQYIVQIVTDNEANFKKAGLQLMKKRKTLFWTPCATHCMDLMLKDISELPSVNKCITRAQSITKFIYNNHWIHSLMQKYINGEILRPGVTRFATNFIILKSIQQKKQGLMAMVISQEWSDSRYSRSSDGKKMEKIILSSRFWDVVKEIITGVEPLYVVLRKVDIDKRPQMPYLRHMLITAREEVKKAFKDDFKANQYLQIIDRRIEVYMDQDIYNAAYYLNPAIQFRYSLGMRSDLLSALRNAIYRLLSNTTNAADAIMENRLFLETIGSFSDIVAISCRYNMDPELFVMLIKSDLYFFVAEWWLQFGGDAPNLRKVAIRVLSQTTTSSGCERNWSTFALIHTKVRNRLSYRRFEKLVYVYYNMQLRLQCAELDKEPKETEIDPIDFQFYNEDSEPMLEWVEAMENLEDPLLDEAGDPQRPSRFIIKAIKEEEAHPRQEEDSPQLERDGRSQTTSSKTTRVTKDTQPSQSSAQRANAKAKAKGKAVTSVAPLGRIESSDETPSQSYSTTRSIQRHGSDVDSSASTDDGGDVGKSMVPSTQFEGDAWTEEQYFTPITQDSDRGTRQGTSQVYTRKGKTVDDFKQMRQSLHNVDTEQSSSYSQSSYYKESYDQQQYGDSWSDFSEQQSGDQFYDTEQQISGKSRNSDIVLHASYQYMPQSYLPQESPQTRVIHDDQTTTITTLMHQWHTMYQYTMSWDQFQDWVQQTYQIDIQIHRIEDPDPLPVESRRSFWW</sequence>
<feature type="domain" description="HAT C-terminal dimerisation" evidence="3">
    <location>
        <begin position="572"/>
        <end position="638"/>
    </location>
</feature>
<dbReference type="InterPro" id="IPR007021">
    <property type="entry name" value="DUF659"/>
</dbReference>
<feature type="compositionally biased region" description="Polar residues" evidence="1">
    <location>
        <begin position="774"/>
        <end position="785"/>
    </location>
</feature>
<dbReference type="AlphaFoldDB" id="A0A804K5D3"/>
<protein>
    <recommendedName>
        <fullName evidence="6">DUF659 domain-containing protein</fullName>
    </recommendedName>
</protein>
<name>A0A804K5D3_MUSAM</name>
<feature type="region of interest" description="Disordered" evidence="1">
    <location>
        <begin position="704"/>
        <end position="852"/>
    </location>
</feature>
<evidence type="ECO:0000313" key="4">
    <source>
        <dbReference type="EnsemblPlants" id="Ma08_p11210.1"/>
    </source>
</evidence>
<dbReference type="PANTHER" id="PTHR32166">
    <property type="entry name" value="OSJNBA0013A04.12 PROTEIN"/>
    <property type="match status" value="1"/>
</dbReference>
<dbReference type="OMA" id="DANYIEN"/>
<feature type="compositionally biased region" description="Basic and acidic residues" evidence="1">
    <location>
        <begin position="704"/>
        <end position="724"/>
    </location>
</feature>
<evidence type="ECO:0000259" key="3">
    <source>
        <dbReference type="Pfam" id="PF05699"/>
    </source>
</evidence>
<evidence type="ECO:0000256" key="1">
    <source>
        <dbReference type="SAM" id="MobiDB-lite"/>
    </source>
</evidence>
<feature type="domain" description="DUF659" evidence="2">
    <location>
        <begin position="185"/>
        <end position="336"/>
    </location>
</feature>
<dbReference type="InterPro" id="IPR012337">
    <property type="entry name" value="RNaseH-like_sf"/>
</dbReference>
<dbReference type="InterPro" id="IPR008906">
    <property type="entry name" value="HATC_C_dom"/>
</dbReference>
<dbReference type="InParanoid" id="A0A804K5D3"/>
<keyword evidence="5" id="KW-1185">Reference proteome</keyword>
<evidence type="ECO:0000259" key="2">
    <source>
        <dbReference type="Pfam" id="PF04937"/>
    </source>
</evidence>
<accession>A0A804K5D3</accession>
<dbReference type="SUPFAM" id="SSF53098">
    <property type="entry name" value="Ribonuclease H-like"/>
    <property type="match status" value="1"/>
</dbReference>
<dbReference type="EnsemblPlants" id="Ma08_t11210.1">
    <property type="protein sequence ID" value="Ma08_p11210.1"/>
    <property type="gene ID" value="Ma08_g11210"/>
</dbReference>
<dbReference type="Pfam" id="PF04937">
    <property type="entry name" value="DUF659"/>
    <property type="match status" value="1"/>
</dbReference>
<dbReference type="Gramene" id="Ma08_t11210.1">
    <property type="protein sequence ID" value="Ma08_p11210.1"/>
    <property type="gene ID" value="Ma08_g11210"/>
</dbReference>
<dbReference type="Proteomes" id="UP000012960">
    <property type="component" value="Unplaced"/>
</dbReference>
<dbReference type="PANTHER" id="PTHR32166:SF105">
    <property type="entry name" value="HAT DIMERIZATION DOMAIN-CONTAINING PROTEIN"/>
    <property type="match status" value="1"/>
</dbReference>
<reference evidence="4" key="1">
    <citation type="submission" date="2021-05" db="UniProtKB">
        <authorList>
            <consortium name="EnsemblPlants"/>
        </authorList>
    </citation>
    <scope>IDENTIFICATION</scope>
    <source>
        <strain evidence="4">subsp. malaccensis</strain>
    </source>
</reference>
<feature type="region of interest" description="Disordered" evidence="1">
    <location>
        <begin position="55"/>
        <end position="92"/>
    </location>
</feature>
<dbReference type="Pfam" id="PF05699">
    <property type="entry name" value="Dimer_Tnp_hAT"/>
    <property type="match status" value="1"/>
</dbReference>
<evidence type="ECO:0008006" key="6">
    <source>
        <dbReference type="Google" id="ProtNLM"/>
    </source>
</evidence>
<feature type="compositionally biased region" description="Polar residues" evidence="1">
    <location>
        <begin position="725"/>
        <end position="741"/>
    </location>
</feature>
<proteinExistence type="predicted"/>
<organism evidence="4 5">
    <name type="scientific">Musa acuminata subsp. malaccensis</name>
    <name type="common">Wild banana</name>
    <name type="synonym">Musa malaccensis</name>
    <dbReference type="NCBI Taxonomy" id="214687"/>
    <lineage>
        <taxon>Eukaryota</taxon>
        <taxon>Viridiplantae</taxon>
        <taxon>Streptophyta</taxon>
        <taxon>Embryophyta</taxon>
        <taxon>Tracheophyta</taxon>
        <taxon>Spermatophyta</taxon>
        <taxon>Magnoliopsida</taxon>
        <taxon>Liliopsida</taxon>
        <taxon>Zingiberales</taxon>
        <taxon>Musaceae</taxon>
        <taxon>Musa</taxon>
    </lineage>
</organism>
<evidence type="ECO:0000313" key="5">
    <source>
        <dbReference type="Proteomes" id="UP000012960"/>
    </source>
</evidence>